<keyword evidence="1" id="KW-1133">Transmembrane helix</keyword>
<keyword evidence="1" id="KW-0812">Transmembrane</keyword>
<keyword evidence="1" id="KW-0472">Membrane</keyword>
<dbReference type="eggNOG" id="ENOG50315MJ">
    <property type="taxonomic scope" value="Bacteria"/>
</dbReference>
<dbReference type="EMBL" id="CP002048">
    <property type="protein sequence ID" value="ADI01314.1"/>
    <property type="molecule type" value="Genomic_DNA"/>
</dbReference>
<dbReference type="PANTHER" id="PTHR38450:SF2">
    <property type="entry name" value="STAGE V SPORULATION PROTEIN AEB"/>
    <property type="match status" value="1"/>
</dbReference>
<protein>
    <submittedName>
        <fullName evidence="2">Stage V sporulation protein AE</fullName>
    </submittedName>
</protein>
<sequence>MLSYFMAFVIGGALCLLAQLVMDLTKPEITPGHILVGYVTIGAILSAIGLYQPLVNLGGAGATVPLSGFGHLLAQGALEGMNKSGILGAFRGGVEAAAAGIAAAVVFGYVTAVLFTPKE</sequence>
<dbReference type="InterPro" id="IPR014204">
    <property type="entry name" value="Spore_V_AE"/>
</dbReference>
<organism evidence="2 3">
    <name type="scientific">Syntrophothermus lipocalidus (strain DSM 12680 / TGB-C1)</name>
    <dbReference type="NCBI Taxonomy" id="643648"/>
    <lineage>
        <taxon>Bacteria</taxon>
        <taxon>Bacillati</taxon>
        <taxon>Bacillota</taxon>
        <taxon>Clostridia</taxon>
        <taxon>Eubacteriales</taxon>
        <taxon>Syntrophomonadaceae</taxon>
        <taxon>Syntrophothermus</taxon>
    </lineage>
</organism>
<keyword evidence="3" id="KW-1185">Reference proteome</keyword>
<feature type="transmembrane region" description="Helical" evidence="1">
    <location>
        <begin position="97"/>
        <end position="116"/>
    </location>
</feature>
<proteinExistence type="predicted"/>
<dbReference type="STRING" id="643648.Slip_0530"/>
<gene>
    <name evidence="2" type="ordered locus">Slip_0530</name>
</gene>
<evidence type="ECO:0000313" key="3">
    <source>
        <dbReference type="Proteomes" id="UP000000378"/>
    </source>
</evidence>
<reference evidence="2 3" key="2">
    <citation type="journal article" date="2010" name="Stand. Genomic Sci.">
        <title>Complete genome sequence of Syntrophothermus lipocalidus type strain (TGB-C1).</title>
        <authorList>
            <person name="Djao O.D."/>
            <person name="Zhang X."/>
            <person name="Lucas S."/>
            <person name="Lapidus A."/>
            <person name="Del Rio T.G."/>
            <person name="Nolan M."/>
            <person name="Tice H."/>
            <person name="Cheng J.F."/>
            <person name="Han C."/>
            <person name="Tapia R."/>
            <person name="Goodwin L."/>
            <person name="Pitluck S."/>
            <person name="Liolios K."/>
            <person name="Ivanova N."/>
            <person name="Mavromatis K."/>
            <person name="Mikhailova N."/>
            <person name="Ovchinnikova G."/>
            <person name="Pati A."/>
            <person name="Brambilla E."/>
            <person name="Chen A."/>
            <person name="Palaniappan K."/>
            <person name="Land M."/>
            <person name="Hauser L."/>
            <person name="Chang Y.J."/>
            <person name="Jeffries C.D."/>
            <person name="Rohde M."/>
            <person name="Sikorski J."/>
            <person name="Spring S."/>
            <person name="Goker M."/>
            <person name="Detter J.C."/>
            <person name="Woyke T."/>
            <person name="Bristow J."/>
            <person name="Eisen J.A."/>
            <person name="Markowitz V."/>
            <person name="Hugenholtz P."/>
            <person name="Kyrpides N.C."/>
            <person name="Klenk H.P."/>
        </authorList>
    </citation>
    <scope>NUCLEOTIDE SEQUENCE [LARGE SCALE GENOMIC DNA]</scope>
    <source>
        <strain evidence="3">DSM 12680 / TGB-C1</strain>
    </source>
</reference>
<evidence type="ECO:0000313" key="2">
    <source>
        <dbReference type="EMBL" id="ADI01314.1"/>
    </source>
</evidence>
<dbReference type="KEGG" id="slp:Slip_0530"/>
<dbReference type="HOGENOM" id="CLU_112786_1_0_9"/>
<dbReference type="InterPro" id="IPR005562">
    <property type="entry name" value="SpoVA"/>
</dbReference>
<dbReference type="AlphaFoldDB" id="D7CKS9"/>
<accession>D7CKS9</accession>
<feature type="transmembrane region" description="Helical" evidence="1">
    <location>
        <begin position="58"/>
        <end position="77"/>
    </location>
</feature>
<dbReference type="PANTHER" id="PTHR38450">
    <property type="entry name" value="STAGE V SPORULATION PROTEIN AC-RELATED"/>
    <property type="match status" value="1"/>
</dbReference>
<dbReference type="NCBIfam" id="TIGR02839">
    <property type="entry name" value="spore_V_AE"/>
    <property type="match status" value="1"/>
</dbReference>
<reference evidence="3" key="1">
    <citation type="journal article" date="2010" name="Stand. Genomic Sci.">
        <title>Complete genome sequence of Syntrophothermus lipocalidus type strain (TGB-C1T).</title>
        <authorList>
            <consortium name="US DOE Joint Genome Institute (JGI-PGF)"/>
            <person name="Djao O."/>
            <person name="Zhang X."/>
            <person name="Lucas S."/>
            <person name="Lapidus A."/>
            <person name="Glavina Del Rio T."/>
            <person name="Nolan M."/>
            <person name="Tice H."/>
            <person name="Cheng J."/>
            <person name="Han C."/>
            <person name="Tapia R."/>
            <person name="Goodwin L."/>
            <person name="Pitluck S."/>
            <person name="Liolios K."/>
            <person name="Ivanova N."/>
            <person name="Mavromatis K."/>
            <person name="Mikhailova N."/>
            <person name="Ovchinnikova G."/>
            <person name="Pati A."/>
            <person name="Brambilla E."/>
            <person name="Chen A."/>
            <person name="Palaniappan K."/>
            <person name="Land M."/>
            <person name="Hauser L."/>
            <person name="Chang Y."/>
            <person name="Jeffries C."/>
            <person name="Rohde M."/>
            <person name="Sikorski J."/>
            <person name="Spring S."/>
            <person name="Goker M."/>
            <person name="Detter J."/>
            <person name="Woyke T."/>
            <person name="Bristow J."/>
            <person name="Eisen J."/>
            <person name="Markowitz V."/>
            <person name="Hugenholtz P."/>
            <person name="Kyrpides N."/>
            <person name="Klenk H."/>
        </authorList>
    </citation>
    <scope>NUCLEOTIDE SEQUENCE [LARGE SCALE GENOMIC DNA]</scope>
    <source>
        <strain evidence="3">DSM 12680 / TGB-C1</strain>
    </source>
</reference>
<dbReference type="Pfam" id="PF03862">
    <property type="entry name" value="SpoVAC_SpoVAEB"/>
    <property type="match status" value="1"/>
</dbReference>
<feature type="transmembrane region" description="Helical" evidence="1">
    <location>
        <begin position="33"/>
        <end position="51"/>
    </location>
</feature>
<dbReference type="Proteomes" id="UP000000378">
    <property type="component" value="Chromosome"/>
</dbReference>
<evidence type="ECO:0000256" key="1">
    <source>
        <dbReference type="SAM" id="Phobius"/>
    </source>
</evidence>
<name>D7CKS9_SYNLT</name>